<feature type="region of interest" description="Disordered" evidence="1">
    <location>
        <begin position="136"/>
        <end position="204"/>
    </location>
</feature>
<gene>
    <name evidence="2" type="ORF">BDQ12DRAFT_736879</name>
</gene>
<reference evidence="2 3" key="1">
    <citation type="journal article" date="2019" name="Nat. Ecol. Evol.">
        <title>Megaphylogeny resolves global patterns of mushroom evolution.</title>
        <authorList>
            <person name="Varga T."/>
            <person name="Krizsan K."/>
            <person name="Foldi C."/>
            <person name="Dima B."/>
            <person name="Sanchez-Garcia M."/>
            <person name="Sanchez-Ramirez S."/>
            <person name="Szollosi G.J."/>
            <person name="Szarkandi J.G."/>
            <person name="Papp V."/>
            <person name="Albert L."/>
            <person name="Andreopoulos W."/>
            <person name="Angelini C."/>
            <person name="Antonin V."/>
            <person name="Barry K.W."/>
            <person name="Bougher N.L."/>
            <person name="Buchanan P."/>
            <person name="Buyck B."/>
            <person name="Bense V."/>
            <person name="Catcheside P."/>
            <person name="Chovatia M."/>
            <person name="Cooper J."/>
            <person name="Damon W."/>
            <person name="Desjardin D."/>
            <person name="Finy P."/>
            <person name="Geml J."/>
            <person name="Haridas S."/>
            <person name="Hughes K."/>
            <person name="Justo A."/>
            <person name="Karasinski D."/>
            <person name="Kautmanova I."/>
            <person name="Kiss B."/>
            <person name="Kocsube S."/>
            <person name="Kotiranta H."/>
            <person name="LaButti K.M."/>
            <person name="Lechner B.E."/>
            <person name="Liimatainen K."/>
            <person name="Lipzen A."/>
            <person name="Lukacs Z."/>
            <person name="Mihaltcheva S."/>
            <person name="Morgado L.N."/>
            <person name="Niskanen T."/>
            <person name="Noordeloos M.E."/>
            <person name="Ohm R.A."/>
            <person name="Ortiz-Santana B."/>
            <person name="Ovrebo C."/>
            <person name="Racz N."/>
            <person name="Riley R."/>
            <person name="Savchenko A."/>
            <person name="Shiryaev A."/>
            <person name="Soop K."/>
            <person name="Spirin V."/>
            <person name="Szebenyi C."/>
            <person name="Tomsovsky M."/>
            <person name="Tulloss R.E."/>
            <person name="Uehling J."/>
            <person name="Grigoriev I.V."/>
            <person name="Vagvolgyi C."/>
            <person name="Papp T."/>
            <person name="Martin F.M."/>
            <person name="Miettinen O."/>
            <person name="Hibbett D.S."/>
            <person name="Nagy L.G."/>
        </authorList>
    </citation>
    <scope>NUCLEOTIDE SEQUENCE [LARGE SCALE GENOMIC DNA]</scope>
    <source>
        <strain evidence="2 3">CBS 166.37</strain>
    </source>
</reference>
<evidence type="ECO:0000313" key="3">
    <source>
        <dbReference type="Proteomes" id="UP000308652"/>
    </source>
</evidence>
<dbReference type="EMBL" id="ML213613">
    <property type="protein sequence ID" value="TFK36537.1"/>
    <property type="molecule type" value="Genomic_DNA"/>
</dbReference>
<sequence>MLSFTTSVHARPSGLSSAVVELQNEAIDIACRLGTLAHFLEAARQLLTCGLMSNFEFLRHSRKIIALIELARKTLTAAGAPVYSFSYCPPSLVRYKAAYIDLLKMLRENRYNVDPSLQARMHSLLISLSSTFTIQRGEGSDNTPTIECERSGAQYSESISSSRPSPSFKNSPPTQLMAPPDAFPPPEIPQSVRLPRMRRQNNRLWDPDTIREVTRKRRTAIPAKEIDQENVAPTERLIRPMPRRFGIFCTGKKTMHGDTERVGRPGTIRSLIKE</sequence>
<name>A0A5C3LVE3_9AGAR</name>
<accession>A0A5C3LVE3</accession>
<protein>
    <submittedName>
        <fullName evidence="2">Uncharacterized protein</fullName>
    </submittedName>
</protein>
<keyword evidence="3" id="KW-1185">Reference proteome</keyword>
<organism evidence="2 3">
    <name type="scientific">Crucibulum laeve</name>
    <dbReference type="NCBI Taxonomy" id="68775"/>
    <lineage>
        <taxon>Eukaryota</taxon>
        <taxon>Fungi</taxon>
        <taxon>Dikarya</taxon>
        <taxon>Basidiomycota</taxon>
        <taxon>Agaricomycotina</taxon>
        <taxon>Agaricomycetes</taxon>
        <taxon>Agaricomycetidae</taxon>
        <taxon>Agaricales</taxon>
        <taxon>Agaricineae</taxon>
        <taxon>Nidulariaceae</taxon>
        <taxon>Crucibulum</taxon>
    </lineage>
</organism>
<dbReference type="OrthoDB" id="2793736at2759"/>
<evidence type="ECO:0000256" key="1">
    <source>
        <dbReference type="SAM" id="MobiDB-lite"/>
    </source>
</evidence>
<proteinExistence type="predicted"/>
<dbReference type="AlphaFoldDB" id="A0A5C3LVE3"/>
<dbReference type="Proteomes" id="UP000308652">
    <property type="component" value="Unassembled WGS sequence"/>
</dbReference>
<feature type="compositionally biased region" description="Low complexity" evidence="1">
    <location>
        <begin position="156"/>
        <end position="173"/>
    </location>
</feature>
<evidence type="ECO:0000313" key="2">
    <source>
        <dbReference type="EMBL" id="TFK36537.1"/>
    </source>
</evidence>